<dbReference type="OrthoDB" id="2372097at2"/>
<keyword evidence="1" id="KW-0812">Transmembrane</keyword>
<evidence type="ECO:0000256" key="1">
    <source>
        <dbReference type="SAM" id="Phobius"/>
    </source>
</evidence>
<dbReference type="RefSeq" id="WP_138210826.1">
    <property type="nucleotide sequence ID" value="NZ_CBCRUQ010000002.1"/>
</dbReference>
<feature type="transmembrane region" description="Helical" evidence="1">
    <location>
        <begin position="7"/>
        <end position="30"/>
    </location>
</feature>
<accession>A0A4U9RRK4</accession>
<gene>
    <name evidence="4" type="primary">ypeB</name>
    <name evidence="4" type="ORF">NCTC503_02284</name>
</gene>
<evidence type="ECO:0000313" key="5">
    <source>
        <dbReference type="Proteomes" id="UP000308489"/>
    </source>
</evidence>
<keyword evidence="1" id="KW-0472">Membrane</keyword>
<reference evidence="4 5" key="1">
    <citation type="submission" date="2019-05" db="EMBL/GenBank/DDBJ databases">
        <authorList>
            <consortium name="Pathogen Informatics"/>
        </authorList>
    </citation>
    <scope>NUCLEOTIDE SEQUENCE [LARGE SCALE GENOMIC DNA]</scope>
    <source>
        <strain evidence="4 5">NCTC503</strain>
    </source>
</reference>
<dbReference type="Pfam" id="PF20769">
    <property type="entry name" value="YPEB_N"/>
    <property type="match status" value="1"/>
</dbReference>
<evidence type="ECO:0000259" key="3">
    <source>
        <dbReference type="Pfam" id="PF20769"/>
    </source>
</evidence>
<dbReference type="NCBIfam" id="TIGR02889">
    <property type="entry name" value="spore_YpeB"/>
    <property type="match status" value="1"/>
</dbReference>
<dbReference type="InterPro" id="IPR014239">
    <property type="entry name" value="YpeB_PepSY1-2"/>
</dbReference>
<dbReference type="Proteomes" id="UP000308489">
    <property type="component" value="Chromosome 1"/>
</dbReference>
<evidence type="ECO:0000259" key="2">
    <source>
        <dbReference type="Pfam" id="PF14620"/>
    </source>
</evidence>
<dbReference type="GO" id="GO:0009847">
    <property type="term" value="P:spore germination"/>
    <property type="evidence" value="ECO:0007669"/>
    <property type="project" value="InterPro"/>
</dbReference>
<protein>
    <submittedName>
        <fullName evidence="4">Membrane-associated protein</fullName>
    </submittedName>
</protein>
<dbReference type="InterPro" id="IPR048402">
    <property type="entry name" value="YpeB_N"/>
</dbReference>
<dbReference type="Pfam" id="PF14620">
    <property type="entry name" value="YPEB_PepSY1-2"/>
    <property type="match status" value="1"/>
</dbReference>
<organism evidence="4 5">
    <name type="scientific">Hathewaya histolytica</name>
    <name type="common">Clostridium histolyticum</name>
    <dbReference type="NCBI Taxonomy" id="1498"/>
    <lineage>
        <taxon>Bacteria</taxon>
        <taxon>Bacillati</taxon>
        <taxon>Bacillota</taxon>
        <taxon>Clostridia</taxon>
        <taxon>Eubacteriales</taxon>
        <taxon>Clostridiaceae</taxon>
        <taxon>Hathewaya</taxon>
    </lineage>
</organism>
<sequence length="458" mass="51803">MEGSKKRVVYTLVATMIIVFSTTFALLMTLERIDYRNYLQSQYSKNLYNMVGSVENIRTNLGKVAIVGSREQSISVFNEIFKHASMANENLHSLPISQATLGNTSKFLTQVGDFCYVLGNSASKDVKLTNKEFEQINDLEMQAYSLETELNSVINDINKGKVSWGEIRKKTSTVFAKEEDNLANKFTSIQKQIIQYPVLIYDGPFSDNSLNIKPKVIGEKEVTIDKCKESIQDLYGKQNISKIENIQPPKDKKAKGGIPSYRFNVDLKNKKEGESIVAEVSKNGGHIVYLLYNKAKGAPKLKPEEAEKIGMSTLQKMGYKGMMPTFKLKYEDYLVVNYVYKEGDVTIYPDQIKVKISLIDGSIIGIESDKYLISHVKDRKIPNPKITPEKGKERVGKNLDISKISLAIIPTETNTEVLCYEYLGTYRDKKYIVYINAQTGYEERIVEIINTPNGELTI</sequence>
<dbReference type="KEGG" id="hhw:NCTC503_02284"/>
<dbReference type="AlphaFoldDB" id="A0A4U9RRK4"/>
<keyword evidence="5" id="KW-1185">Reference proteome</keyword>
<feature type="domain" description="Sporulation protein YpeB N-terminal" evidence="3">
    <location>
        <begin position="31"/>
        <end position="166"/>
    </location>
</feature>
<dbReference type="EMBL" id="LR590481">
    <property type="protein sequence ID" value="VTQ94226.1"/>
    <property type="molecule type" value="Genomic_DNA"/>
</dbReference>
<proteinExistence type="predicted"/>
<evidence type="ECO:0000313" key="4">
    <source>
        <dbReference type="EMBL" id="VTQ94226.1"/>
    </source>
</evidence>
<keyword evidence="1" id="KW-1133">Transmembrane helix</keyword>
<feature type="domain" description="Sporulation protein YpeB PepSY1 and PepSY2" evidence="2">
    <location>
        <begin position="184"/>
        <end position="382"/>
    </location>
</feature>
<name>A0A4U9RRK4_HATHI</name>